<evidence type="ECO:0000256" key="1">
    <source>
        <dbReference type="SAM" id="SignalP"/>
    </source>
</evidence>
<dbReference type="AlphaFoldDB" id="A0A318UZ09"/>
<sequence>MTKRYQNFNRLSLMAMLLGIVSMTSCRKDYADIPEPEKPKPVITGTKGIYMLCEGLMGSKNSEITYYDIETGLVEKTYFEKVNRRPLGETANDLEAYGSKMYCVISGIQGTKQSFVEVIDIATGKSLKTIPFNSATDGQMPRYVAFHKGKAYVSRYDGVVSRIDTASMNVDAELQLMNGTDKAEGLEQLAVANGKLYVTNSSHPFYQKGLKTKVTVIDLNTFKKTKDIEVGNNPVRIAAAENGNLFVITWNDYIAFNDPSLVTISSNTDLVLQTQKYDLGTITASKDQVWVTQDVYTNAAVKSVDVNTGKTGASLITDKTQISTLYGLTVNPFNKSVVVADAQNYNSSTGHAYVFSMLGKRIYDFETAGLPQHAVFLYNYK</sequence>
<comment type="caution">
    <text evidence="2">The sequence shown here is derived from an EMBL/GenBank/DDBJ whole genome shotgun (WGS) entry which is preliminary data.</text>
</comment>
<dbReference type="Proteomes" id="UP000248198">
    <property type="component" value="Unassembled WGS sequence"/>
</dbReference>
<dbReference type="Gene3D" id="2.130.10.10">
    <property type="entry name" value="YVTN repeat-like/Quinoprotein amine dehydrogenase"/>
    <property type="match status" value="1"/>
</dbReference>
<evidence type="ECO:0000313" key="2">
    <source>
        <dbReference type="EMBL" id="PYF76829.1"/>
    </source>
</evidence>
<dbReference type="InterPro" id="IPR031815">
    <property type="entry name" value="DUF5074"/>
</dbReference>
<feature type="signal peptide" evidence="1">
    <location>
        <begin position="1"/>
        <end position="27"/>
    </location>
</feature>
<dbReference type="OrthoDB" id="792648at2"/>
<dbReference type="PANTHER" id="PTHR47197:SF3">
    <property type="entry name" value="DIHYDRO-HEME D1 DEHYDROGENASE"/>
    <property type="match status" value="1"/>
</dbReference>
<keyword evidence="3" id="KW-1185">Reference proteome</keyword>
<name>A0A318UZ09_9SPHI</name>
<proteinExistence type="predicted"/>
<accession>A0A318UZ09</accession>
<evidence type="ECO:0008006" key="4">
    <source>
        <dbReference type="Google" id="ProtNLM"/>
    </source>
</evidence>
<dbReference type="InterPro" id="IPR051200">
    <property type="entry name" value="Host-pathogen_enzymatic-act"/>
</dbReference>
<dbReference type="PANTHER" id="PTHR47197">
    <property type="entry name" value="PROTEIN NIRF"/>
    <property type="match status" value="1"/>
</dbReference>
<dbReference type="RefSeq" id="WP_146229753.1">
    <property type="nucleotide sequence ID" value="NZ_QKLU01000001.1"/>
</dbReference>
<dbReference type="InterPro" id="IPR011044">
    <property type="entry name" value="Quino_amine_DH_bsu"/>
</dbReference>
<organism evidence="2 3">
    <name type="scientific">Pedobacter nutrimenti</name>
    <dbReference type="NCBI Taxonomy" id="1241337"/>
    <lineage>
        <taxon>Bacteria</taxon>
        <taxon>Pseudomonadati</taxon>
        <taxon>Bacteroidota</taxon>
        <taxon>Sphingobacteriia</taxon>
        <taxon>Sphingobacteriales</taxon>
        <taxon>Sphingobacteriaceae</taxon>
        <taxon>Pedobacter</taxon>
    </lineage>
</organism>
<reference evidence="2 3" key="1">
    <citation type="submission" date="2018-06" db="EMBL/GenBank/DDBJ databases">
        <title>Genomic Encyclopedia of Archaeal and Bacterial Type Strains, Phase II (KMG-II): from individual species to whole genera.</title>
        <authorList>
            <person name="Goeker M."/>
        </authorList>
    </citation>
    <scope>NUCLEOTIDE SEQUENCE [LARGE SCALE GENOMIC DNA]</scope>
    <source>
        <strain evidence="2 3">DSM 27372</strain>
    </source>
</reference>
<keyword evidence="1" id="KW-0732">Signal</keyword>
<dbReference type="PROSITE" id="PS51257">
    <property type="entry name" value="PROKAR_LIPOPROTEIN"/>
    <property type="match status" value="1"/>
</dbReference>
<dbReference type="EMBL" id="QKLU01000001">
    <property type="protein sequence ID" value="PYF76829.1"/>
    <property type="molecule type" value="Genomic_DNA"/>
</dbReference>
<feature type="chain" id="PRO_5016268808" description="DNA-binding beta-propeller fold protein YncE" evidence="1">
    <location>
        <begin position="28"/>
        <end position="381"/>
    </location>
</feature>
<evidence type="ECO:0000313" key="3">
    <source>
        <dbReference type="Proteomes" id="UP000248198"/>
    </source>
</evidence>
<dbReference type="InterPro" id="IPR015943">
    <property type="entry name" value="WD40/YVTN_repeat-like_dom_sf"/>
</dbReference>
<gene>
    <name evidence="2" type="ORF">B0O44_101304</name>
</gene>
<dbReference type="Pfam" id="PF16819">
    <property type="entry name" value="DUF5074"/>
    <property type="match status" value="1"/>
</dbReference>
<protein>
    <recommendedName>
        <fullName evidence="4">DNA-binding beta-propeller fold protein YncE</fullName>
    </recommendedName>
</protein>
<dbReference type="SUPFAM" id="SSF50969">
    <property type="entry name" value="YVTN repeat-like/Quinoprotein amine dehydrogenase"/>
    <property type="match status" value="1"/>
</dbReference>